<dbReference type="CDD" id="cd12913">
    <property type="entry name" value="PDC1_MCP_like"/>
    <property type="match status" value="1"/>
</dbReference>
<sequence>MKGIRSFFILIITGITLLVFSIQTYVSSTQIREYTVAQLEEKLLLQVSQEATSLYIPIKEISDEAINLGNMIATMTDYREDIVINYIMRSVQKSKAFAGAGMAFEPYSYQPDVKNHFPYIMKDKNGIPVLTWEYSVVDYHAKGWYKLGINSQKSVDYSAPYVDQSDPDLIWVTCVHPIEKNGKRIGVAEADFTLDMFKKQLADIRVGQNGYAFALTRAGLVIGNYAGSKSEPAKDLSVKLTEVADKDWQAVGEAAQKSDKTGIMQVKDNYIVYSPVGDTGITLLLVYPIDEVFAGLNRVMYFNIILMIVSLLMFVFTLSYFVNRRIIKPIQKLSATANRVAAGDLSDIGEKQTANDEIGQLAAAFSTMSGNLHTLMVQVMQSAETLASSSEQLTASAEQSAQGANQTATSITAVAAGTERQTGAINEATAVVERISSEINQVADNIGIVEVTSRKASGAAKEGGEAVEAAVRQMVTIETKVTHSAQIVVKLGERSKEIGQIVDTIAGIASQTNLLALNAAIEAARAGEQGRGFAVVAEEVRKLAEQSQEAAKQIAGLIGEIQSETTSAVAAMDEGTREVKLGAEVVNNAGCAFDEIVTLFEQVSEQVSKITNTVQRVACGSQDIVVAVKEIDGINKDTAGQTQTVSAVTEEQAASMEEIAVASEALATMAENLTQAVSKFKL</sequence>
<dbReference type="Pfam" id="PF00672">
    <property type="entry name" value="HAMP"/>
    <property type="match status" value="1"/>
</dbReference>
<proteinExistence type="inferred from homology"/>
<dbReference type="SMART" id="SM00283">
    <property type="entry name" value="MA"/>
    <property type="match status" value="1"/>
</dbReference>
<dbReference type="EMBL" id="CTRP01000003">
    <property type="protein sequence ID" value="CQR71133.1"/>
    <property type="molecule type" value="Genomic_DNA"/>
</dbReference>
<dbReference type="CDD" id="cd06225">
    <property type="entry name" value="HAMP"/>
    <property type="match status" value="1"/>
</dbReference>
<dbReference type="AlphaFoldDB" id="A0A0U1KW45"/>
<feature type="domain" description="HAMP" evidence="6">
    <location>
        <begin position="324"/>
        <end position="377"/>
    </location>
</feature>
<dbReference type="PANTHER" id="PTHR32089">
    <property type="entry name" value="METHYL-ACCEPTING CHEMOTAXIS PROTEIN MCPB"/>
    <property type="match status" value="1"/>
</dbReference>
<evidence type="ECO:0000256" key="3">
    <source>
        <dbReference type="PROSITE-ProRule" id="PRU00284"/>
    </source>
</evidence>
<protein>
    <submittedName>
        <fullName evidence="7">Methyl-accepting chemotaxis protein</fullName>
    </submittedName>
</protein>
<dbReference type="GO" id="GO:0007165">
    <property type="term" value="P:signal transduction"/>
    <property type="evidence" value="ECO:0007669"/>
    <property type="project" value="UniProtKB-KW"/>
</dbReference>
<feature type="transmembrane region" description="Helical" evidence="4">
    <location>
        <begin position="301"/>
        <end position="322"/>
    </location>
</feature>
<dbReference type="GO" id="GO:0016020">
    <property type="term" value="C:membrane"/>
    <property type="evidence" value="ECO:0007669"/>
    <property type="project" value="InterPro"/>
</dbReference>
<evidence type="ECO:0000256" key="4">
    <source>
        <dbReference type="SAM" id="Phobius"/>
    </source>
</evidence>
<dbReference type="Proteomes" id="UP000049855">
    <property type="component" value="Unassembled WGS sequence"/>
</dbReference>
<evidence type="ECO:0000256" key="2">
    <source>
        <dbReference type="ARBA" id="ARBA00029447"/>
    </source>
</evidence>
<organism evidence="7 8">
    <name type="scientific">Sporomusa ovata</name>
    <dbReference type="NCBI Taxonomy" id="2378"/>
    <lineage>
        <taxon>Bacteria</taxon>
        <taxon>Bacillati</taxon>
        <taxon>Bacillota</taxon>
        <taxon>Negativicutes</taxon>
        <taxon>Selenomonadales</taxon>
        <taxon>Sporomusaceae</taxon>
        <taxon>Sporomusa</taxon>
    </lineage>
</organism>
<dbReference type="CDD" id="cd12912">
    <property type="entry name" value="PDC2_MCP_like"/>
    <property type="match status" value="1"/>
</dbReference>
<dbReference type="CDD" id="cd11386">
    <property type="entry name" value="MCP_signal"/>
    <property type="match status" value="1"/>
</dbReference>
<dbReference type="PROSITE" id="PS50885">
    <property type="entry name" value="HAMP"/>
    <property type="match status" value="1"/>
</dbReference>
<gene>
    <name evidence="7" type="ORF">SpAn4DRAFT_2111</name>
</gene>
<dbReference type="PANTHER" id="PTHR32089:SF112">
    <property type="entry name" value="LYSOZYME-LIKE PROTEIN-RELATED"/>
    <property type="match status" value="1"/>
</dbReference>
<dbReference type="PROSITE" id="PS50111">
    <property type="entry name" value="CHEMOTAXIS_TRANSDUC_2"/>
    <property type="match status" value="1"/>
</dbReference>
<dbReference type="Pfam" id="PF22673">
    <property type="entry name" value="MCP-like_PDC_1"/>
    <property type="match status" value="1"/>
</dbReference>
<dbReference type="Pfam" id="PF00015">
    <property type="entry name" value="MCPsignal"/>
    <property type="match status" value="1"/>
</dbReference>
<evidence type="ECO:0000313" key="8">
    <source>
        <dbReference type="Proteomes" id="UP000049855"/>
    </source>
</evidence>
<name>A0A0U1KW45_9FIRM</name>
<keyword evidence="4" id="KW-1133">Transmembrane helix</keyword>
<feature type="transmembrane region" description="Helical" evidence="4">
    <location>
        <begin position="270"/>
        <end position="289"/>
    </location>
</feature>
<accession>A0A0U1KW45</accession>
<dbReference type="Gene3D" id="3.30.450.20">
    <property type="entry name" value="PAS domain"/>
    <property type="match status" value="2"/>
</dbReference>
<dbReference type="SMART" id="SM00304">
    <property type="entry name" value="HAMP"/>
    <property type="match status" value="2"/>
</dbReference>
<dbReference type="FunFam" id="1.10.287.950:FF:000001">
    <property type="entry name" value="Methyl-accepting chemotaxis sensory transducer"/>
    <property type="match status" value="1"/>
</dbReference>
<dbReference type="RefSeq" id="WP_021169840.1">
    <property type="nucleotide sequence ID" value="NZ_CTRP01000003.1"/>
</dbReference>
<dbReference type="GO" id="GO:0006935">
    <property type="term" value="P:chemotaxis"/>
    <property type="evidence" value="ECO:0007669"/>
    <property type="project" value="UniProtKB-ARBA"/>
</dbReference>
<dbReference type="InterPro" id="IPR004089">
    <property type="entry name" value="MCPsignal_dom"/>
</dbReference>
<feature type="domain" description="Methyl-accepting transducer" evidence="5">
    <location>
        <begin position="396"/>
        <end position="632"/>
    </location>
</feature>
<keyword evidence="4" id="KW-0472">Membrane</keyword>
<feature type="transmembrane region" description="Helical" evidence="4">
    <location>
        <begin position="6"/>
        <end position="26"/>
    </location>
</feature>
<dbReference type="SUPFAM" id="SSF58104">
    <property type="entry name" value="Methyl-accepting chemotaxis protein (MCP) signaling domain"/>
    <property type="match status" value="1"/>
</dbReference>
<comment type="similarity">
    <text evidence="2">Belongs to the methyl-accepting chemotaxis (MCP) protein family.</text>
</comment>
<keyword evidence="1 3" id="KW-0807">Transducer</keyword>
<keyword evidence="4" id="KW-0812">Transmembrane</keyword>
<dbReference type="Gene3D" id="1.10.287.950">
    <property type="entry name" value="Methyl-accepting chemotaxis protein"/>
    <property type="match status" value="1"/>
</dbReference>
<reference evidence="8" key="1">
    <citation type="submission" date="2015-03" db="EMBL/GenBank/DDBJ databases">
        <authorList>
            <person name="Nijsse Bart"/>
        </authorList>
    </citation>
    <scope>NUCLEOTIDE SEQUENCE [LARGE SCALE GENOMIC DNA]</scope>
</reference>
<evidence type="ECO:0000259" key="6">
    <source>
        <dbReference type="PROSITE" id="PS50885"/>
    </source>
</evidence>
<evidence type="ECO:0000256" key="1">
    <source>
        <dbReference type="ARBA" id="ARBA00023224"/>
    </source>
</evidence>
<dbReference type="InterPro" id="IPR003660">
    <property type="entry name" value="HAMP_dom"/>
</dbReference>
<evidence type="ECO:0000259" key="5">
    <source>
        <dbReference type="PROSITE" id="PS50111"/>
    </source>
</evidence>
<keyword evidence="8" id="KW-1185">Reference proteome</keyword>
<dbReference type="Gene3D" id="6.10.340.10">
    <property type="match status" value="1"/>
</dbReference>
<evidence type="ECO:0000313" key="7">
    <source>
        <dbReference type="EMBL" id="CQR71133.1"/>
    </source>
</evidence>